<feature type="compositionally biased region" description="Low complexity" evidence="1">
    <location>
        <begin position="13"/>
        <end position="37"/>
    </location>
</feature>
<feature type="region of interest" description="Disordered" evidence="1">
    <location>
        <begin position="1"/>
        <end position="40"/>
    </location>
</feature>
<gene>
    <name evidence="3" type="primary">rsrA</name>
    <name evidence="3" type="ORF">HKD39_13190</name>
</gene>
<sequence>MTTPVDPESNETAAPGSAAPDSAAPAAAGPCSAAPDSTGKPECDKVLHDVWLFLDNELDPNARAAVQQHLDDCSPCLDEAGLDEKLKRLVHRGCSGEQAPSQLRTRVLAALQERVRVTRVDPATGTVSTVDVQTTQISVRRTGR</sequence>
<accession>A0A849AAN1</accession>
<evidence type="ECO:0000256" key="1">
    <source>
        <dbReference type="SAM" id="MobiDB-lite"/>
    </source>
</evidence>
<organism evidence="3 4">
    <name type="scientific">Nakamurella aerolata</name>
    <dbReference type="NCBI Taxonomy" id="1656892"/>
    <lineage>
        <taxon>Bacteria</taxon>
        <taxon>Bacillati</taxon>
        <taxon>Actinomycetota</taxon>
        <taxon>Actinomycetes</taxon>
        <taxon>Nakamurellales</taxon>
        <taxon>Nakamurellaceae</taxon>
        <taxon>Nakamurella</taxon>
    </lineage>
</organism>
<name>A0A849AAN1_9ACTN</name>
<evidence type="ECO:0000259" key="2">
    <source>
        <dbReference type="Pfam" id="PF13490"/>
    </source>
</evidence>
<comment type="caution">
    <text evidence="3">The sequence shown here is derived from an EMBL/GenBank/DDBJ whole genome shotgun (WGS) entry which is preliminary data.</text>
</comment>
<dbReference type="NCBIfam" id="TIGR03988">
    <property type="entry name" value="antisig_RsrA"/>
    <property type="match status" value="1"/>
</dbReference>
<keyword evidence="4" id="KW-1185">Reference proteome</keyword>
<proteinExistence type="predicted"/>
<dbReference type="EMBL" id="JABEND010000007">
    <property type="protein sequence ID" value="NNG36646.1"/>
    <property type="molecule type" value="Genomic_DNA"/>
</dbReference>
<protein>
    <submittedName>
        <fullName evidence="3">Mycothiol system anti-sigma-R factor</fullName>
    </submittedName>
</protein>
<dbReference type="InterPro" id="IPR027383">
    <property type="entry name" value="Znf_put"/>
</dbReference>
<dbReference type="Pfam" id="PF13490">
    <property type="entry name" value="zf-HC2"/>
    <property type="match status" value="1"/>
</dbReference>
<evidence type="ECO:0000313" key="3">
    <source>
        <dbReference type="EMBL" id="NNG36646.1"/>
    </source>
</evidence>
<reference evidence="3 4" key="1">
    <citation type="submission" date="2020-05" db="EMBL/GenBank/DDBJ databases">
        <title>Nakamurella sp. DB0629 isolated from air conditioner.</title>
        <authorList>
            <person name="Kim D.H."/>
            <person name="Kim D.-U."/>
        </authorList>
    </citation>
    <scope>NUCLEOTIDE SEQUENCE [LARGE SCALE GENOMIC DNA]</scope>
    <source>
        <strain evidence="3 4">DB0629</strain>
    </source>
</reference>
<evidence type="ECO:0000313" key="4">
    <source>
        <dbReference type="Proteomes" id="UP000562984"/>
    </source>
</evidence>
<dbReference type="Proteomes" id="UP000562984">
    <property type="component" value="Unassembled WGS sequence"/>
</dbReference>
<dbReference type="InterPro" id="IPR024020">
    <property type="entry name" value="Anit_sigma_mycothiol_RsrA"/>
</dbReference>
<dbReference type="AlphaFoldDB" id="A0A849AAN1"/>
<dbReference type="RefSeq" id="WP_171200334.1">
    <property type="nucleotide sequence ID" value="NZ_JABEND010000007.1"/>
</dbReference>
<feature type="domain" description="Putative zinc-finger" evidence="2">
    <location>
        <begin position="43"/>
        <end position="76"/>
    </location>
</feature>